<accession>A0A2B4R5G2</accession>
<dbReference type="PANTHER" id="PTHR31535">
    <property type="match status" value="1"/>
</dbReference>
<proteinExistence type="predicted"/>
<keyword evidence="4" id="KW-1185">Reference proteome</keyword>
<reference evidence="4" key="1">
    <citation type="journal article" date="2017" name="bioRxiv">
        <title>Comparative analysis of the genomes of Stylophora pistillata and Acropora digitifera provides evidence for extensive differences between species of corals.</title>
        <authorList>
            <person name="Voolstra C.R."/>
            <person name="Li Y."/>
            <person name="Liew Y.J."/>
            <person name="Baumgarten S."/>
            <person name="Zoccola D."/>
            <person name="Flot J.-F."/>
            <person name="Tambutte S."/>
            <person name="Allemand D."/>
            <person name="Aranda M."/>
        </authorList>
    </citation>
    <scope>NUCLEOTIDE SEQUENCE [LARGE SCALE GENOMIC DNA]</scope>
</reference>
<evidence type="ECO:0000313" key="4">
    <source>
        <dbReference type="Proteomes" id="UP000225706"/>
    </source>
</evidence>
<feature type="non-terminal residue" evidence="3">
    <location>
        <position position="387"/>
    </location>
</feature>
<dbReference type="Proteomes" id="UP000225706">
    <property type="component" value="Unassembled WGS sequence"/>
</dbReference>
<dbReference type="AlphaFoldDB" id="A0A2B4R5G2"/>
<protein>
    <submittedName>
        <fullName evidence="3">Uncharacterized protein</fullName>
    </submittedName>
</protein>
<dbReference type="PANTHER" id="PTHR31535:SF3">
    <property type="entry name" value="REGULATORY PROTEIN ZESTE"/>
    <property type="match status" value="1"/>
</dbReference>
<feature type="coiled-coil region" evidence="1">
    <location>
        <begin position="186"/>
        <end position="213"/>
    </location>
</feature>
<feature type="compositionally biased region" description="Basic and acidic residues" evidence="2">
    <location>
        <begin position="133"/>
        <end position="158"/>
    </location>
</feature>
<keyword evidence="1" id="KW-0175">Coiled coil</keyword>
<dbReference type="EMBL" id="LSMT01001948">
    <property type="protein sequence ID" value="PFX11740.1"/>
    <property type="molecule type" value="Genomic_DNA"/>
</dbReference>
<name>A0A2B4R5G2_STYPI</name>
<evidence type="ECO:0000256" key="1">
    <source>
        <dbReference type="SAM" id="Coils"/>
    </source>
</evidence>
<evidence type="ECO:0000313" key="3">
    <source>
        <dbReference type="EMBL" id="PFX11740.1"/>
    </source>
</evidence>
<comment type="caution">
    <text evidence="3">The sequence shown here is derived from an EMBL/GenBank/DDBJ whole genome shotgun (WGS) entry which is preliminary data.</text>
</comment>
<dbReference type="OrthoDB" id="5982253at2759"/>
<organism evidence="3 4">
    <name type="scientific">Stylophora pistillata</name>
    <name type="common">Smooth cauliflower coral</name>
    <dbReference type="NCBI Taxonomy" id="50429"/>
    <lineage>
        <taxon>Eukaryota</taxon>
        <taxon>Metazoa</taxon>
        <taxon>Cnidaria</taxon>
        <taxon>Anthozoa</taxon>
        <taxon>Hexacorallia</taxon>
        <taxon>Scleractinia</taxon>
        <taxon>Astrocoeniina</taxon>
        <taxon>Pocilloporidae</taxon>
        <taxon>Stylophora</taxon>
    </lineage>
</organism>
<evidence type="ECO:0000256" key="2">
    <source>
        <dbReference type="SAM" id="MobiDB-lite"/>
    </source>
</evidence>
<sequence>MSAPASDGKLNQIDELLFFAVGAMEWTQDHNVILPREILESDLFSFKQESVARGARWVSITEKLNQVKTFCFHFKDKRAVRDRWVLLQKKYNAMMHQEETASGISMDDLSEIDVLLKELVGKEESLNEVGDAQSRKQKEDKSKAEDIRHRALERYSETKKRKSTENGNECEEKPRRQRRSARTEPLIDFMQEKVKTERELRQQELDLRGVEQEQNQQAVFTNLNASGRIGPTTLGSHYTGHDHDGQVTLSSGVQQWTVPYTGDYTIEAIAAAGGYDRHTNSIQYRGRGARMIGTFGLNKGEVIQILVGQEGGINTRYYSSGGGGGTFVVRGANTPLIITGGGGGVNRARSRHEGCDASTNTTGNPGYKSWSGGSNGHGAQTADDGYS</sequence>
<feature type="region of interest" description="Disordered" evidence="2">
    <location>
        <begin position="343"/>
        <end position="387"/>
    </location>
</feature>
<feature type="region of interest" description="Disordered" evidence="2">
    <location>
        <begin position="126"/>
        <end position="184"/>
    </location>
</feature>
<dbReference type="STRING" id="50429.A0A2B4R5G2"/>
<gene>
    <name evidence="3" type="ORF">AWC38_SpisGene24425</name>
</gene>